<evidence type="ECO:0000313" key="1">
    <source>
        <dbReference type="EMBL" id="SUI39713.1"/>
    </source>
</evidence>
<protein>
    <submittedName>
        <fullName evidence="1">Uncharacterized protein</fullName>
    </submittedName>
</protein>
<evidence type="ECO:0000313" key="2">
    <source>
        <dbReference type="Proteomes" id="UP000255534"/>
    </source>
</evidence>
<proteinExistence type="predicted"/>
<dbReference type="EMBL" id="UGXK01000002">
    <property type="protein sequence ID" value="SUI39713.1"/>
    <property type="molecule type" value="Genomic_DNA"/>
</dbReference>
<sequence>MSIQEFDFTTCDLLAILDSLNYSRKDINGLTLANFRDGELSRISLSAIQSTRSAEISISQRVSTTTGLRCYLLLIAQHDDRIISEALSQDAEAQYKVNRYIRKMAEVTDTRTQSIRKCSQVMKKIIKEQQFKANSSFGQCFIKG</sequence>
<accession>A0A379Y211</accession>
<gene>
    <name evidence="1" type="ORF">NCTC5798_06155</name>
</gene>
<dbReference type="Proteomes" id="UP000255534">
    <property type="component" value="Unassembled WGS sequence"/>
</dbReference>
<name>A0A379Y211_SALET</name>
<dbReference type="AlphaFoldDB" id="A0A379Y211"/>
<organism evidence="1 2">
    <name type="scientific">Salmonella enterica I</name>
    <dbReference type="NCBI Taxonomy" id="59201"/>
    <lineage>
        <taxon>Bacteria</taxon>
        <taxon>Pseudomonadati</taxon>
        <taxon>Pseudomonadota</taxon>
        <taxon>Gammaproteobacteria</taxon>
        <taxon>Enterobacterales</taxon>
        <taxon>Enterobacteriaceae</taxon>
        <taxon>Salmonella</taxon>
    </lineage>
</organism>
<reference evidence="1 2" key="1">
    <citation type="submission" date="2018-06" db="EMBL/GenBank/DDBJ databases">
        <authorList>
            <consortium name="Pathogen Informatics"/>
            <person name="Doyle S."/>
        </authorList>
    </citation>
    <scope>NUCLEOTIDE SEQUENCE [LARGE SCALE GENOMIC DNA]</scope>
    <source>
        <strain evidence="1 2">NCTC5798</strain>
    </source>
</reference>